<evidence type="ECO:0000256" key="2">
    <source>
        <dbReference type="ARBA" id="ARBA00022679"/>
    </source>
</evidence>
<dbReference type="InterPro" id="IPR050951">
    <property type="entry name" value="Retrovirus_Pol_polyprotein"/>
</dbReference>
<dbReference type="InterPro" id="IPR023779">
    <property type="entry name" value="Chromodomain_CS"/>
</dbReference>
<dbReference type="PROSITE" id="PS50994">
    <property type="entry name" value="INTEGRASE"/>
    <property type="match status" value="1"/>
</dbReference>
<dbReference type="InterPro" id="IPR041373">
    <property type="entry name" value="RT_RNaseH"/>
</dbReference>
<feature type="region of interest" description="Disordered" evidence="9">
    <location>
        <begin position="658"/>
        <end position="740"/>
    </location>
</feature>
<dbReference type="InterPro" id="IPR023780">
    <property type="entry name" value="Chromo_domain"/>
</dbReference>
<dbReference type="GO" id="GO:0004519">
    <property type="term" value="F:endonuclease activity"/>
    <property type="evidence" value="ECO:0007669"/>
    <property type="project" value="UniProtKB-KW"/>
</dbReference>
<evidence type="ECO:0000256" key="9">
    <source>
        <dbReference type="SAM" id="MobiDB-lite"/>
    </source>
</evidence>
<dbReference type="InterPro" id="IPR016197">
    <property type="entry name" value="Chromo-like_dom_sf"/>
</dbReference>
<evidence type="ECO:0000256" key="4">
    <source>
        <dbReference type="ARBA" id="ARBA00022722"/>
    </source>
</evidence>
<dbReference type="InterPro" id="IPR041588">
    <property type="entry name" value="Integrase_H2C2"/>
</dbReference>
<dbReference type="FunFam" id="1.10.340.70:FF:000001">
    <property type="entry name" value="Retrovirus-related Pol polyprotein from transposon gypsy-like Protein"/>
    <property type="match status" value="1"/>
</dbReference>
<reference evidence="12" key="1">
    <citation type="submission" date="2024-01" db="EMBL/GenBank/DDBJ databases">
        <authorList>
            <person name="Webb A."/>
        </authorList>
    </citation>
    <scope>NUCLEOTIDE SEQUENCE</scope>
    <source>
        <strain evidence="12">Pm1</strain>
    </source>
</reference>
<dbReference type="SUPFAM" id="SSF53098">
    <property type="entry name" value="Ribonuclease H-like"/>
    <property type="match status" value="1"/>
</dbReference>
<evidence type="ECO:0000256" key="5">
    <source>
        <dbReference type="ARBA" id="ARBA00022759"/>
    </source>
</evidence>
<dbReference type="InterPro" id="IPR001584">
    <property type="entry name" value="Integrase_cat-core"/>
</dbReference>
<keyword evidence="6" id="KW-0378">Hydrolase</keyword>
<dbReference type="PANTHER" id="PTHR37984:SF5">
    <property type="entry name" value="PROTEIN NYNRIN-LIKE"/>
    <property type="match status" value="1"/>
</dbReference>
<dbReference type="Proteomes" id="UP001162060">
    <property type="component" value="Unassembled WGS sequence"/>
</dbReference>
<dbReference type="Pfam" id="PF00665">
    <property type="entry name" value="rve"/>
    <property type="match status" value="1"/>
</dbReference>
<name>A0AAV1T8D9_9STRA</name>
<dbReference type="InterPro" id="IPR043502">
    <property type="entry name" value="DNA/RNA_pol_sf"/>
</dbReference>
<dbReference type="GO" id="GO:0005634">
    <property type="term" value="C:nucleus"/>
    <property type="evidence" value="ECO:0007669"/>
    <property type="project" value="UniProtKB-SubCell"/>
</dbReference>
<dbReference type="SMART" id="SM00298">
    <property type="entry name" value="CHROMO"/>
    <property type="match status" value="1"/>
</dbReference>
<evidence type="ECO:0000256" key="1">
    <source>
        <dbReference type="ARBA" id="ARBA00004123"/>
    </source>
</evidence>
<evidence type="ECO:0000256" key="7">
    <source>
        <dbReference type="ARBA" id="ARBA00022918"/>
    </source>
</evidence>
<feature type="compositionally biased region" description="Basic and acidic residues" evidence="9">
    <location>
        <begin position="1"/>
        <end position="11"/>
    </location>
</feature>
<organism evidence="12 13">
    <name type="scientific">Peronospora matthiolae</name>
    <dbReference type="NCBI Taxonomy" id="2874970"/>
    <lineage>
        <taxon>Eukaryota</taxon>
        <taxon>Sar</taxon>
        <taxon>Stramenopiles</taxon>
        <taxon>Oomycota</taxon>
        <taxon>Peronosporomycetes</taxon>
        <taxon>Peronosporales</taxon>
        <taxon>Peronosporaceae</taxon>
        <taxon>Peronospora</taxon>
    </lineage>
</organism>
<dbReference type="Pfam" id="PF00385">
    <property type="entry name" value="Chromo"/>
    <property type="match status" value="1"/>
</dbReference>
<dbReference type="CDD" id="cd00024">
    <property type="entry name" value="CD_CSD"/>
    <property type="match status" value="1"/>
</dbReference>
<protein>
    <submittedName>
        <fullName evidence="12">Uncharacterized protein</fullName>
    </submittedName>
</protein>
<dbReference type="PROSITE" id="PS50013">
    <property type="entry name" value="CHROMO_2"/>
    <property type="match status" value="1"/>
</dbReference>
<dbReference type="EMBL" id="CAKLBY020000035">
    <property type="protein sequence ID" value="CAK7909170.1"/>
    <property type="molecule type" value="Genomic_DNA"/>
</dbReference>
<dbReference type="InterPro" id="IPR000953">
    <property type="entry name" value="Chromo/chromo_shadow_dom"/>
</dbReference>
<keyword evidence="7" id="KW-0695">RNA-directed DNA polymerase</keyword>
<dbReference type="GO" id="GO:0015074">
    <property type="term" value="P:DNA integration"/>
    <property type="evidence" value="ECO:0007669"/>
    <property type="project" value="InterPro"/>
</dbReference>
<evidence type="ECO:0000256" key="6">
    <source>
        <dbReference type="ARBA" id="ARBA00022801"/>
    </source>
</evidence>
<evidence type="ECO:0000313" key="12">
    <source>
        <dbReference type="EMBL" id="CAK7909170.1"/>
    </source>
</evidence>
<comment type="subcellular location">
    <subcellularLocation>
        <location evidence="1">Nucleus</location>
    </subcellularLocation>
</comment>
<dbReference type="InterPro" id="IPR012337">
    <property type="entry name" value="RNaseH-like_sf"/>
</dbReference>
<dbReference type="Gene3D" id="2.40.50.40">
    <property type="match status" value="1"/>
</dbReference>
<dbReference type="PANTHER" id="PTHR37984">
    <property type="entry name" value="PROTEIN CBG26694"/>
    <property type="match status" value="1"/>
</dbReference>
<keyword evidence="4" id="KW-0540">Nuclease</keyword>
<dbReference type="GO" id="GO:0003964">
    <property type="term" value="F:RNA-directed DNA polymerase activity"/>
    <property type="evidence" value="ECO:0007669"/>
    <property type="project" value="UniProtKB-KW"/>
</dbReference>
<dbReference type="SUPFAM" id="SSF56672">
    <property type="entry name" value="DNA/RNA polymerases"/>
    <property type="match status" value="1"/>
</dbReference>
<evidence type="ECO:0000256" key="8">
    <source>
        <dbReference type="ARBA" id="ARBA00023242"/>
    </source>
</evidence>
<dbReference type="AlphaFoldDB" id="A0AAV1T8D9"/>
<dbReference type="Gene3D" id="1.10.340.70">
    <property type="match status" value="1"/>
</dbReference>
<feature type="domain" description="Chromo" evidence="10">
    <location>
        <begin position="743"/>
        <end position="806"/>
    </location>
</feature>
<keyword evidence="3" id="KW-0548">Nucleotidyltransferase</keyword>
<proteinExistence type="predicted"/>
<feature type="region of interest" description="Disordered" evidence="9">
    <location>
        <begin position="1"/>
        <end position="23"/>
    </location>
</feature>
<comment type="caution">
    <text evidence="12">The sequence shown here is derived from an EMBL/GenBank/DDBJ whole genome shotgun (WGS) entry which is preliminary data.</text>
</comment>
<evidence type="ECO:0000259" key="10">
    <source>
        <dbReference type="PROSITE" id="PS50013"/>
    </source>
</evidence>
<evidence type="ECO:0000313" key="13">
    <source>
        <dbReference type="Proteomes" id="UP001162060"/>
    </source>
</evidence>
<feature type="compositionally biased region" description="Low complexity" evidence="9">
    <location>
        <begin position="691"/>
        <end position="709"/>
    </location>
</feature>
<dbReference type="Pfam" id="PF17921">
    <property type="entry name" value="Integrase_H2C2"/>
    <property type="match status" value="1"/>
</dbReference>
<dbReference type="GO" id="GO:0003676">
    <property type="term" value="F:nucleic acid binding"/>
    <property type="evidence" value="ECO:0007669"/>
    <property type="project" value="InterPro"/>
</dbReference>
<keyword evidence="8" id="KW-0539">Nucleus</keyword>
<evidence type="ECO:0000256" key="3">
    <source>
        <dbReference type="ARBA" id="ARBA00022695"/>
    </source>
</evidence>
<keyword evidence="5" id="KW-0255">Endonuclease</keyword>
<gene>
    <name evidence="12" type="ORF">PM001_LOCUS3876</name>
</gene>
<keyword evidence="2" id="KW-0808">Transferase</keyword>
<dbReference type="GO" id="GO:0016787">
    <property type="term" value="F:hydrolase activity"/>
    <property type="evidence" value="ECO:0007669"/>
    <property type="project" value="UniProtKB-KW"/>
</dbReference>
<dbReference type="Pfam" id="PF17917">
    <property type="entry name" value="RT_RNaseH"/>
    <property type="match status" value="1"/>
</dbReference>
<sequence>MQFDHEGRERVVSYQSRQMKPSEKNYPVHDKELLAMRYALIKFRVHLLGQRTSALYTDHASLRTAMKSPHLSQRMARWLSYFSEYNFVVHYKPGKTNILADALSRRPDYDPRMALIRQATDDEDEDDRCATCVSLNRTRVTPELCLFDEIVAAYANDPDYADLIAYLRAPSEAALGALSRTKRDHIHRYSTDGDMLLYSIDKFDAPRTVIANDLDLSARIIHEYHDAPIGGHLGREKTFAAVSRDFFWPHMYKWVRIWVRTCEICQRVKPSPSSQAPLRPLPIADEAWSSVSMDFIFGLAPDGQDQKSILVFVDRFSKMTHLVPVHATINAAETAVHFIDTVFRHHGLPDNIVSDRDPRFTSAFWLSLVELLGTKLQMSTAAHPETDGQTERVNRVLEDILRSNATPFTSWSSFLPLAEFALNNAVHASTGLTPFFANSARHPRVPTILAVGQPTALRGSTLAGGDNDKQRSSEAHGILSANVVNYFKAKSSVSTPRDVASPLAQWTPQTLIDPSSRMRNIKANYAPIESARPIDDMAVSEFILQRQAITRFVRDTLRSAVDKQKANVYKRGRKNMSTFKKGDRVLLSTEGLRDSAVTNFGASKLFPRFIGPFTILKVIGDAYTQDISSSLRLNPTFTSGGSRSIVQLRFTATSDAAASQSARAQEPGLPGSASVQAARGSTVKSRSLFSQPAQLGQGQLQPPAGHQQPCSQPHLHRPGQPGRQQYHREGPPPLVDAEGQKRWIVERLLGHEDPRRETTSSRHHKRAVPTARKYRVRWLGFPPEQDTWEPRSSLLRDVSDIVRAYESLHTLGADLVDDLCVIAVSENEMHGDGVVVKCHHEYETESDCENFVVKRHHDDEMKSDDENVATSVYRDDHVNENVVASAWHHDIEKASGVASVTRHD</sequence>
<dbReference type="PROSITE" id="PS00598">
    <property type="entry name" value="CHROMO_1"/>
    <property type="match status" value="1"/>
</dbReference>
<dbReference type="InterPro" id="IPR036397">
    <property type="entry name" value="RNaseH_sf"/>
</dbReference>
<feature type="domain" description="Integrase catalytic" evidence="11">
    <location>
        <begin position="276"/>
        <end position="442"/>
    </location>
</feature>
<accession>A0AAV1T8D9</accession>
<evidence type="ECO:0000259" key="11">
    <source>
        <dbReference type="PROSITE" id="PS50994"/>
    </source>
</evidence>
<dbReference type="Gene3D" id="3.30.420.10">
    <property type="entry name" value="Ribonuclease H-like superfamily/Ribonuclease H"/>
    <property type="match status" value="1"/>
</dbReference>
<dbReference type="SUPFAM" id="SSF54160">
    <property type="entry name" value="Chromo domain-like"/>
    <property type="match status" value="1"/>
</dbReference>
<dbReference type="CDD" id="cd09274">
    <property type="entry name" value="RNase_HI_RT_Ty3"/>
    <property type="match status" value="1"/>
</dbReference>